<feature type="region of interest" description="Disordered" evidence="11">
    <location>
        <begin position="1"/>
        <end position="31"/>
    </location>
</feature>
<dbReference type="GO" id="GO:0006325">
    <property type="term" value="P:chromatin organization"/>
    <property type="evidence" value="ECO:0007669"/>
    <property type="project" value="UniProtKB-KW"/>
</dbReference>
<evidence type="ECO:0000313" key="12">
    <source>
        <dbReference type="EMBL" id="PWN32557.1"/>
    </source>
</evidence>
<dbReference type="InterPro" id="IPR013246">
    <property type="entry name" value="SAGA_su_Sgf11"/>
</dbReference>
<comment type="similarity">
    <text evidence="10">Belongs to the SGF11 family.</text>
</comment>
<feature type="compositionally biased region" description="Acidic residues" evidence="11">
    <location>
        <begin position="291"/>
        <end position="303"/>
    </location>
</feature>
<evidence type="ECO:0000256" key="11">
    <source>
        <dbReference type="SAM" id="MobiDB-lite"/>
    </source>
</evidence>
<dbReference type="STRING" id="1280837.A0A316V4S8"/>
<organism evidence="12 13">
    <name type="scientific">Meira miltonrushii</name>
    <dbReference type="NCBI Taxonomy" id="1280837"/>
    <lineage>
        <taxon>Eukaryota</taxon>
        <taxon>Fungi</taxon>
        <taxon>Dikarya</taxon>
        <taxon>Basidiomycota</taxon>
        <taxon>Ustilaginomycotina</taxon>
        <taxon>Exobasidiomycetes</taxon>
        <taxon>Exobasidiales</taxon>
        <taxon>Brachybasidiaceae</taxon>
        <taxon>Meira</taxon>
    </lineage>
</organism>
<feature type="compositionally biased region" description="Basic and acidic residues" evidence="11">
    <location>
        <begin position="245"/>
        <end position="256"/>
    </location>
</feature>
<feature type="compositionally biased region" description="Polar residues" evidence="11">
    <location>
        <begin position="306"/>
        <end position="318"/>
    </location>
</feature>
<proteinExistence type="inferred from homology"/>
<dbReference type="EMBL" id="KZ819605">
    <property type="protein sequence ID" value="PWN32557.1"/>
    <property type="molecule type" value="Genomic_DNA"/>
</dbReference>
<dbReference type="OrthoDB" id="21557at2759"/>
<evidence type="ECO:0000256" key="5">
    <source>
        <dbReference type="ARBA" id="ARBA00022853"/>
    </source>
</evidence>
<evidence type="ECO:0000256" key="6">
    <source>
        <dbReference type="ARBA" id="ARBA00023015"/>
    </source>
</evidence>
<keyword evidence="5" id="KW-0156">Chromatin regulator</keyword>
<keyword evidence="4" id="KW-0862">Zinc</keyword>
<evidence type="ECO:0000313" key="13">
    <source>
        <dbReference type="Proteomes" id="UP000245771"/>
    </source>
</evidence>
<comment type="subcellular location">
    <subcellularLocation>
        <location evidence="1 10">Nucleus</location>
    </subcellularLocation>
</comment>
<dbReference type="Proteomes" id="UP000245771">
    <property type="component" value="Unassembled WGS sequence"/>
</dbReference>
<evidence type="ECO:0000256" key="4">
    <source>
        <dbReference type="ARBA" id="ARBA00022833"/>
    </source>
</evidence>
<reference evidence="12 13" key="1">
    <citation type="journal article" date="2018" name="Mol. Biol. Evol.">
        <title>Broad Genomic Sampling Reveals a Smut Pathogenic Ancestry of the Fungal Clade Ustilaginomycotina.</title>
        <authorList>
            <person name="Kijpornyongpan T."/>
            <person name="Mondo S.J."/>
            <person name="Barry K."/>
            <person name="Sandor L."/>
            <person name="Lee J."/>
            <person name="Lipzen A."/>
            <person name="Pangilinan J."/>
            <person name="LaButti K."/>
            <person name="Hainaut M."/>
            <person name="Henrissat B."/>
            <person name="Grigoriev I.V."/>
            <person name="Spatafora J.W."/>
            <person name="Aime M.C."/>
        </authorList>
    </citation>
    <scope>NUCLEOTIDE SEQUENCE [LARGE SCALE GENOMIC DNA]</scope>
    <source>
        <strain evidence="12 13">MCA 3882</strain>
    </source>
</reference>
<dbReference type="Pfam" id="PF08209">
    <property type="entry name" value="Sgf11"/>
    <property type="match status" value="1"/>
</dbReference>
<sequence>MPSRNARRSSTHQSSIAPEDGTSRSSVAPGGMLDDAKYTLASSLLATMMREVIIDHALMAHKNIIRLRKSQGKMQGGCTVCKTACQASPLDPAHTAKLTNGNAKEAPVKQEEENSTSNEASNTVQPKGLEIYHNNPLLSCIICSRQVSANRYAQHLASCVGVGKGGIARRKGKSTGNSKVKTALENRKRAGLLMSGASTPLQRATPVHDDGASVVSDDEFIKRSKSNLSHSFTKRSASPSVTDSSDPKKLRTEDGPSRAQSLLGASALAASQPATGSPLNPLRNTKTITIDSDEDEDDEDEEGAISMSQGQKSTNAPQSSSVLSGEEGSEFAGDDSGSEEDNESEDGSYHERPKGHHRSETASIQSEPEDDF</sequence>
<gene>
    <name evidence="12" type="ORF">FA14DRAFT_75401</name>
</gene>
<keyword evidence="13" id="KW-1185">Reference proteome</keyword>
<feature type="compositionally biased region" description="Low complexity" evidence="11">
    <location>
        <begin position="259"/>
        <end position="274"/>
    </location>
</feature>
<keyword evidence="6" id="KW-0805">Transcription regulation</keyword>
<dbReference type="GO" id="GO:0008270">
    <property type="term" value="F:zinc ion binding"/>
    <property type="evidence" value="ECO:0007669"/>
    <property type="project" value="UniProtKB-KW"/>
</dbReference>
<dbReference type="RefSeq" id="XP_025352859.1">
    <property type="nucleotide sequence ID" value="XM_025502828.1"/>
</dbReference>
<feature type="compositionally biased region" description="Polar residues" evidence="11">
    <location>
        <begin position="275"/>
        <end position="290"/>
    </location>
</feature>
<keyword evidence="3" id="KW-0863">Zinc-finger</keyword>
<keyword evidence="7 10" id="KW-0010">Activator</keyword>
<name>A0A316V4S8_9BASI</name>
<feature type="region of interest" description="Disordered" evidence="11">
    <location>
        <begin position="186"/>
        <end position="214"/>
    </location>
</feature>
<evidence type="ECO:0000256" key="2">
    <source>
        <dbReference type="ARBA" id="ARBA00022723"/>
    </source>
</evidence>
<feature type="compositionally biased region" description="Basic residues" evidence="11">
    <location>
        <begin position="1"/>
        <end position="10"/>
    </location>
</feature>
<keyword evidence="8" id="KW-0804">Transcription</keyword>
<accession>A0A316V4S8</accession>
<keyword evidence="9" id="KW-0539">Nucleus</keyword>
<evidence type="ECO:0000256" key="7">
    <source>
        <dbReference type="ARBA" id="ARBA00023159"/>
    </source>
</evidence>
<feature type="region of interest" description="Disordered" evidence="11">
    <location>
        <begin position="229"/>
        <end position="372"/>
    </location>
</feature>
<dbReference type="InParanoid" id="A0A316V4S8"/>
<dbReference type="GO" id="GO:0070461">
    <property type="term" value="C:SAGA-type complex"/>
    <property type="evidence" value="ECO:0007669"/>
    <property type="project" value="UniProtKB-ARBA"/>
</dbReference>
<evidence type="ECO:0000256" key="3">
    <source>
        <dbReference type="ARBA" id="ARBA00022771"/>
    </source>
</evidence>
<dbReference type="Gene3D" id="3.30.160.60">
    <property type="entry name" value="Classic Zinc Finger"/>
    <property type="match status" value="1"/>
</dbReference>
<dbReference type="GO" id="GO:0005634">
    <property type="term" value="C:nucleus"/>
    <property type="evidence" value="ECO:0007669"/>
    <property type="project" value="UniProtKB-SubCell"/>
</dbReference>
<evidence type="ECO:0000256" key="8">
    <source>
        <dbReference type="ARBA" id="ARBA00023163"/>
    </source>
</evidence>
<evidence type="ECO:0000256" key="9">
    <source>
        <dbReference type="ARBA" id="ARBA00023242"/>
    </source>
</evidence>
<dbReference type="GeneID" id="37024609"/>
<evidence type="ECO:0000256" key="1">
    <source>
        <dbReference type="ARBA" id="ARBA00004123"/>
    </source>
</evidence>
<evidence type="ECO:0000256" key="10">
    <source>
        <dbReference type="RuleBase" id="RU261113"/>
    </source>
</evidence>
<feature type="region of interest" description="Disordered" evidence="11">
    <location>
        <begin position="96"/>
        <end position="126"/>
    </location>
</feature>
<feature type="compositionally biased region" description="Polar residues" evidence="11">
    <location>
        <begin position="229"/>
        <end position="244"/>
    </location>
</feature>
<protein>
    <recommendedName>
        <fullName evidence="10">SAGA-associated factor 11</fullName>
    </recommendedName>
</protein>
<keyword evidence="2" id="KW-0479">Metal-binding</keyword>
<dbReference type="AlphaFoldDB" id="A0A316V4S8"/>
<feature type="compositionally biased region" description="Acidic residues" evidence="11">
    <location>
        <begin position="327"/>
        <end position="346"/>
    </location>
</feature>